<dbReference type="GO" id="GO:0005829">
    <property type="term" value="C:cytosol"/>
    <property type="evidence" value="ECO:0007669"/>
    <property type="project" value="TreeGrafter"/>
</dbReference>
<dbReference type="PROSITE" id="PS51257">
    <property type="entry name" value="PROKAR_LIPOPROTEIN"/>
    <property type="match status" value="1"/>
</dbReference>
<keyword evidence="7" id="KW-0408">Iron</keyword>
<dbReference type="SUPFAM" id="SSF54909">
    <property type="entry name" value="Dimeric alpha+beta barrel"/>
    <property type="match status" value="1"/>
</dbReference>
<dbReference type="InterPro" id="IPR048327">
    <property type="entry name" value="Dyp_perox_N"/>
</dbReference>
<dbReference type="PANTHER" id="PTHR30521:SF4">
    <property type="entry name" value="DEFERROCHELATASE"/>
    <property type="match status" value="1"/>
</dbReference>
<dbReference type="Pfam" id="PF20628">
    <property type="entry name" value="Dyp_perox_C"/>
    <property type="match status" value="1"/>
</dbReference>
<evidence type="ECO:0000256" key="5">
    <source>
        <dbReference type="ARBA" id="ARBA00022729"/>
    </source>
</evidence>
<evidence type="ECO:0000256" key="6">
    <source>
        <dbReference type="ARBA" id="ARBA00023002"/>
    </source>
</evidence>
<dbReference type="RefSeq" id="WP_143232726.1">
    <property type="nucleotide sequence ID" value="NZ_BOMU01000082.1"/>
</dbReference>
<dbReference type="AlphaFoldDB" id="A0A239F1U9"/>
<comment type="cofactor">
    <cofactor evidence="1">
        <name>heme b</name>
        <dbReference type="ChEBI" id="CHEBI:60344"/>
    </cofactor>
</comment>
<sequence length="358" mass="37806">MRQGEPRPQGDGMPGIRRRRVLAVAAAGLVAGCTEQASTGSPRPAADPLVATPPAHAVVAAYRLPVEGREEVGDLLRGLTDRAAAAGGAGREVLLGLGAGLFDRAGLAERRPRQLTAMPSFPGDVLDPGRTHGDLLVHVGAGTAPDAARLLATVAGPLAPNWRVEGFRDGAGTSPAGRPTALNPFHFTEGHGNPEAAVVPAEIRVGAGEPAWAAGGTYQVVRVIRLATRMWDHDPVDEQERIIGRRRDGTWLDGSPLAQDPPFDRDPGGAVTPLDAHVRLARGAGERPPMLRRGYSYRAGEEDGLLFMAYQKDLDRGFAGVQRRLAGERLARYVLPVGGGYFFTPPPGTAWHTALFGP</sequence>
<dbReference type="Proteomes" id="UP000198415">
    <property type="component" value="Unassembled WGS sequence"/>
</dbReference>
<dbReference type="InterPro" id="IPR006314">
    <property type="entry name" value="Dyp_peroxidase"/>
</dbReference>
<dbReference type="EMBL" id="FZNR01000017">
    <property type="protein sequence ID" value="SNS50815.1"/>
    <property type="molecule type" value="Genomic_DNA"/>
</dbReference>
<dbReference type="InterPro" id="IPR048328">
    <property type="entry name" value="Dyp_perox_C"/>
</dbReference>
<name>A0A239F1U9_9ACTN</name>
<protein>
    <submittedName>
        <fullName evidence="11">Deferrochelatase/peroxidase EfeB</fullName>
    </submittedName>
</protein>
<dbReference type="Pfam" id="PF04261">
    <property type="entry name" value="Dyp_perox_N"/>
    <property type="match status" value="1"/>
</dbReference>
<evidence type="ECO:0000256" key="8">
    <source>
        <dbReference type="ARBA" id="ARBA00025737"/>
    </source>
</evidence>
<organism evidence="11 12">
    <name type="scientific">Actinoplanes regularis</name>
    <dbReference type="NCBI Taxonomy" id="52697"/>
    <lineage>
        <taxon>Bacteria</taxon>
        <taxon>Bacillati</taxon>
        <taxon>Actinomycetota</taxon>
        <taxon>Actinomycetes</taxon>
        <taxon>Micromonosporales</taxon>
        <taxon>Micromonosporaceae</taxon>
        <taxon>Actinoplanes</taxon>
    </lineage>
</organism>
<dbReference type="PROSITE" id="PS51404">
    <property type="entry name" value="DYP_PEROXIDASE"/>
    <property type="match status" value="1"/>
</dbReference>
<evidence type="ECO:0000313" key="12">
    <source>
        <dbReference type="Proteomes" id="UP000198415"/>
    </source>
</evidence>
<keyword evidence="6" id="KW-0560">Oxidoreductase</keyword>
<keyword evidence="4" id="KW-0479">Metal-binding</keyword>
<proteinExistence type="inferred from homology"/>
<dbReference type="GO" id="GO:0046872">
    <property type="term" value="F:metal ion binding"/>
    <property type="evidence" value="ECO:0007669"/>
    <property type="project" value="UniProtKB-KW"/>
</dbReference>
<feature type="domain" description="Dyp-type peroxidase C-terminal" evidence="10">
    <location>
        <begin position="186"/>
        <end position="346"/>
    </location>
</feature>
<feature type="domain" description="Dyp-type peroxidase N-terminal" evidence="9">
    <location>
        <begin position="93"/>
        <end position="167"/>
    </location>
</feature>
<keyword evidence="3" id="KW-0349">Heme</keyword>
<evidence type="ECO:0000256" key="4">
    <source>
        <dbReference type="ARBA" id="ARBA00022723"/>
    </source>
</evidence>
<dbReference type="InterPro" id="IPR006311">
    <property type="entry name" value="TAT_signal"/>
</dbReference>
<evidence type="ECO:0000259" key="10">
    <source>
        <dbReference type="Pfam" id="PF20628"/>
    </source>
</evidence>
<evidence type="ECO:0000313" key="11">
    <source>
        <dbReference type="EMBL" id="SNS50815.1"/>
    </source>
</evidence>
<keyword evidence="2 11" id="KW-0575">Peroxidase</keyword>
<evidence type="ECO:0000259" key="9">
    <source>
        <dbReference type="Pfam" id="PF04261"/>
    </source>
</evidence>
<dbReference type="OrthoDB" id="9781066at2"/>
<keyword evidence="12" id="KW-1185">Reference proteome</keyword>
<evidence type="ECO:0000256" key="7">
    <source>
        <dbReference type="ARBA" id="ARBA00023004"/>
    </source>
</evidence>
<dbReference type="GO" id="GO:0020037">
    <property type="term" value="F:heme binding"/>
    <property type="evidence" value="ECO:0007669"/>
    <property type="project" value="InterPro"/>
</dbReference>
<dbReference type="PANTHER" id="PTHR30521">
    <property type="entry name" value="DEFERROCHELATASE/PEROXIDASE"/>
    <property type="match status" value="1"/>
</dbReference>
<reference evidence="11 12" key="1">
    <citation type="submission" date="2017-06" db="EMBL/GenBank/DDBJ databases">
        <authorList>
            <person name="Kim H.J."/>
            <person name="Triplett B.A."/>
        </authorList>
    </citation>
    <scope>NUCLEOTIDE SEQUENCE [LARGE SCALE GENOMIC DNA]</scope>
    <source>
        <strain evidence="11 12">DSM 43151</strain>
    </source>
</reference>
<evidence type="ECO:0000256" key="2">
    <source>
        <dbReference type="ARBA" id="ARBA00022559"/>
    </source>
</evidence>
<dbReference type="GO" id="GO:0004601">
    <property type="term" value="F:peroxidase activity"/>
    <property type="evidence" value="ECO:0007669"/>
    <property type="project" value="UniProtKB-KW"/>
</dbReference>
<comment type="similarity">
    <text evidence="8">Belongs to the DyP-type peroxidase family.</text>
</comment>
<gene>
    <name evidence="11" type="ORF">SAMN06264365_11736</name>
</gene>
<evidence type="ECO:0000256" key="1">
    <source>
        <dbReference type="ARBA" id="ARBA00001970"/>
    </source>
</evidence>
<dbReference type="NCBIfam" id="TIGR01413">
    <property type="entry name" value="Dyp_perox_fam"/>
    <property type="match status" value="1"/>
</dbReference>
<keyword evidence="5" id="KW-0732">Signal</keyword>
<dbReference type="InterPro" id="IPR011008">
    <property type="entry name" value="Dimeric_a/b-barrel"/>
</dbReference>
<dbReference type="PROSITE" id="PS51318">
    <property type="entry name" value="TAT"/>
    <property type="match status" value="1"/>
</dbReference>
<evidence type="ECO:0000256" key="3">
    <source>
        <dbReference type="ARBA" id="ARBA00022617"/>
    </source>
</evidence>
<accession>A0A239F1U9</accession>